<evidence type="ECO:0000313" key="3">
    <source>
        <dbReference type="Proteomes" id="UP000281647"/>
    </source>
</evidence>
<gene>
    <name evidence="2" type="ORF">EET67_20750</name>
</gene>
<dbReference type="PANTHER" id="PTHR38040:SF1">
    <property type="entry name" value="UBIQUINONE BIOSYNTHESIS ACCESSORY FACTOR UBIK"/>
    <property type="match status" value="1"/>
</dbReference>
<evidence type="ECO:0000313" key="2">
    <source>
        <dbReference type="EMBL" id="RUM95952.1"/>
    </source>
</evidence>
<dbReference type="PANTHER" id="PTHR38040">
    <property type="entry name" value="UBIQUINONE BIOSYNTHESIS ACCESSORY FACTOR UBIK"/>
    <property type="match status" value="1"/>
</dbReference>
<name>A0A432V1M5_9HYPH</name>
<evidence type="ECO:0000256" key="1">
    <source>
        <dbReference type="SAM" id="MobiDB-lite"/>
    </source>
</evidence>
<accession>A0A432V1M5</accession>
<dbReference type="OrthoDB" id="7392124at2"/>
<keyword evidence="3" id="KW-1185">Reference proteome</keyword>
<dbReference type="Proteomes" id="UP000281647">
    <property type="component" value="Unassembled WGS sequence"/>
</dbReference>
<dbReference type="AlphaFoldDB" id="A0A432V1M5"/>
<comment type="caution">
    <text evidence="2">The sequence shown here is derived from an EMBL/GenBank/DDBJ whole genome shotgun (WGS) entry which is preliminary data.</text>
</comment>
<dbReference type="RefSeq" id="WP_128628304.1">
    <property type="nucleotide sequence ID" value="NZ_RKST01000027.1"/>
</dbReference>
<proteinExistence type="predicted"/>
<reference evidence="2 3" key="1">
    <citation type="submission" date="2018-11" db="EMBL/GenBank/DDBJ databases">
        <title>Pseudaminobacter arsenicus sp. nov., an arsenic-resistant bacterium isolated from arsenic-rich aquifers.</title>
        <authorList>
            <person name="Mu Y."/>
        </authorList>
    </citation>
    <scope>NUCLEOTIDE SEQUENCE [LARGE SCALE GENOMIC DNA]</scope>
    <source>
        <strain evidence="2 3">CB3</strain>
    </source>
</reference>
<sequence length="107" mass="11750">MSTGPNRILDEFAKLVTDAAGAAQGVRREVETAFKSQAEKILNTMDVVQREEFEAMREMALKTRAENENLAARVAELEARLSKIAGQEPEAGSETSTKRTTRAAPKK</sequence>
<dbReference type="EMBL" id="RKST01000027">
    <property type="protein sequence ID" value="RUM95952.1"/>
    <property type="molecule type" value="Genomic_DNA"/>
</dbReference>
<dbReference type="InterPro" id="IPR007475">
    <property type="entry name" value="UbiK"/>
</dbReference>
<dbReference type="GO" id="GO:0005829">
    <property type="term" value="C:cytosol"/>
    <property type="evidence" value="ECO:0007669"/>
    <property type="project" value="TreeGrafter"/>
</dbReference>
<protein>
    <submittedName>
        <fullName evidence="2">Accessory factor UbiK family protein</fullName>
    </submittedName>
</protein>
<organism evidence="2 3">
    <name type="scientific">Borborobacter arsenicus</name>
    <dbReference type="NCBI Taxonomy" id="1851146"/>
    <lineage>
        <taxon>Bacteria</taxon>
        <taxon>Pseudomonadati</taxon>
        <taxon>Pseudomonadota</taxon>
        <taxon>Alphaproteobacteria</taxon>
        <taxon>Hyphomicrobiales</taxon>
        <taxon>Phyllobacteriaceae</taxon>
        <taxon>Borborobacter</taxon>
    </lineage>
</organism>
<dbReference type="Pfam" id="PF04380">
    <property type="entry name" value="BMFP"/>
    <property type="match status" value="1"/>
</dbReference>
<feature type="region of interest" description="Disordered" evidence="1">
    <location>
        <begin position="83"/>
        <end position="107"/>
    </location>
</feature>